<protein>
    <submittedName>
        <fullName evidence="1">Uncharacterized protein</fullName>
    </submittedName>
</protein>
<organism evidence="1 2">
    <name type="scientific">Choristoneura fumiferana</name>
    <name type="common">Spruce budworm moth</name>
    <name type="synonym">Archips fumiferana</name>
    <dbReference type="NCBI Taxonomy" id="7141"/>
    <lineage>
        <taxon>Eukaryota</taxon>
        <taxon>Metazoa</taxon>
        <taxon>Ecdysozoa</taxon>
        <taxon>Arthropoda</taxon>
        <taxon>Hexapoda</taxon>
        <taxon>Insecta</taxon>
        <taxon>Pterygota</taxon>
        <taxon>Neoptera</taxon>
        <taxon>Endopterygota</taxon>
        <taxon>Lepidoptera</taxon>
        <taxon>Glossata</taxon>
        <taxon>Ditrysia</taxon>
        <taxon>Tortricoidea</taxon>
        <taxon>Tortricidae</taxon>
        <taxon>Tortricinae</taxon>
        <taxon>Choristoneura</taxon>
    </lineage>
</organism>
<comment type="caution">
    <text evidence="1">The sequence shown here is derived from an EMBL/GenBank/DDBJ whole genome shotgun (WGS) entry which is preliminary data.</text>
</comment>
<name>A0ACC0J8A3_CHOFU</name>
<keyword evidence="2" id="KW-1185">Reference proteome</keyword>
<accession>A0ACC0J8A3</accession>
<sequence length="87" mass="9375">MDDTESTTTSADENTGNLCDNPTRDTLAEGLLGLLKPTVDQLDERVRATRRMVIKEKGVLTISESQSQNPIDRPSGSGIVSEKGSIN</sequence>
<reference evidence="1 2" key="1">
    <citation type="journal article" date="2022" name="Genome Biol. Evol.">
        <title>The Spruce Budworm Genome: Reconstructing the Evolutionary History of Antifreeze Proteins.</title>
        <authorList>
            <person name="Beliveau C."/>
            <person name="Gagne P."/>
            <person name="Picq S."/>
            <person name="Vernygora O."/>
            <person name="Keeling C.I."/>
            <person name="Pinkney K."/>
            <person name="Doucet D."/>
            <person name="Wen F."/>
            <person name="Johnston J.S."/>
            <person name="Maaroufi H."/>
            <person name="Boyle B."/>
            <person name="Laroche J."/>
            <person name="Dewar K."/>
            <person name="Juretic N."/>
            <person name="Blackburn G."/>
            <person name="Nisole A."/>
            <person name="Brunet B."/>
            <person name="Brandao M."/>
            <person name="Lumley L."/>
            <person name="Duan J."/>
            <person name="Quan G."/>
            <person name="Lucarotti C.J."/>
            <person name="Roe A.D."/>
            <person name="Sperling F.A.H."/>
            <person name="Levesque R.C."/>
            <person name="Cusson M."/>
        </authorList>
    </citation>
    <scope>NUCLEOTIDE SEQUENCE [LARGE SCALE GENOMIC DNA]</scope>
    <source>
        <strain evidence="1">Glfc:IPQL:Cfum</strain>
    </source>
</reference>
<gene>
    <name evidence="1" type="ORF">MSG28_008845</name>
</gene>
<evidence type="ECO:0000313" key="1">
    <source>
        <dbReference type="EMBL" id="KAI8420316.1"/>
    </source>
</evidence>
<dbReference type="EMBL" id="CM046114">
    <property type="protein sequence ID" value="KAI8420316.1"/>
    <property type="molecule type" value="Genomic_DNA"/>
</dbReference>
<proteinExistence type="predicted"/>
<evidence type="ECO:0000313" key="2">
    <source>
        <dbReference type="Proteomes" id="UP001064048"/>
    </source>
</evidence>
<dbReference type="Proteomes" id="UP001064048">
    <property type="component" value="Chromosome 14"/>
</dbReference>